<dbReference type="PANTHER" id="PTHR37534:SF10">
    <property type="entry name" value="ZN(II)2CYS6 TRANSCRIPTION FACTOR (EUROFUNG)"/>
    <property type="match status" value="1"/>
</dbReference>
<gene>
    <name evidence="9" type="ORF">LTR24_006471</name>
</gene>
<dbReference type="Gene3D" id="4.10.240.10">
    <property type="entry name" value="Zn(2)-C6 fungal-type DNA-binding domain"/>
    <property type="match status" value="1"/>
</dbReference>
<reference evidence="9 10" key="1">
    <citation type="submission" date="2023-08" db="EMBL/GenBank/DDBJ databases">
        <title>Black Yeasts Isolated from many extreme environments.</title>
        <authorList>
            <person name="Coleine C."/>
            <person name="Stajich J.E."/>
            <person name="Selbmann L."/>
        </authorList>
    </citation>
    <scope>NUCLEOTIDE SEQUENCE [LARGE SCALE GENOMIC DNA]</scope>
    <source>
        <strain evidence="9 10">CCFEE 5885</strain>
    </source>
</reference>
<evidence type="ECO:0000313" key="10">
    <source>
        <dbReference type="Proteomes" id="UP001345013"/>
    </source>
</evidence>
<feature type="compositionally biased region" description="Basic and acidic residues" evidence="7">
    <location>
        <begin position="149"/>
        <end position="158"/>
    </location>
</feature>
<dbReference type="PROSITE" id="PS50048">
    <property type="entry name" value="ZN2_CY6_FUNGAL_2"/>
    <property type="match status" value="1"/>
</dbReference>
<feature type="region of interest" description="Disordered" evidence="7">
    <location>
        <begin position="750"/>
        <end position="812"/>
    </location>
</feature>
<keyword evidence="2" id="KW-0805">Transcription regulation</keyword>
<organism evidence="9 10">
    <name type="scientific">Lithohypha guttulata</name>
    <dbReference type="NCBI Taxonomy" id="1690604"/>
    <lineage>
        <taxon>Eukaryota</taxon>
        <taxon>Fungi</taxon>
        <taxon>Dikarya</taxon>
        <taxon>Ascomycota</taxon>
        <taxon>Pezizomycotina</taxon>
        <taxon>Eurotiomycetes</taxon>
        <taxon>Chaetothyriomycetidae</taxon>
        <taxon>Chaetothyriales</taxon>
        <taxon>Trichomeriaceae</taxon>
        <taxon>Lithohypha</taxon>
    </lineage>
</organism>
<dbReference type="SMART" id="SM00066">
    <property type="entry name" value="GAL4"/>
    <property type="match status" value="1"/>
</dbReference>
<dbReference type="InterPro" id="IPR036864">
    <property type="entry name" value="Zn2-C6_fun-type_DNA-bd_sf"/>
</dbReference>
<evidence type="ECO:0000256" key="4">
    <source>
        <dbReference type="ARBA" id="ARBA00023163"/>
    </source>
</evidence>
<dbReference type="CDD" id="cd00067">
    <property type="entry name" value="GAL4"/>
    <property type="match status" value="1"/>
</dbReference>
<feature type="coiled-coil region" evidence="6">
    <location>
        <begin position="556"/>
        <end position="583"/>
    </location>
</feature>
<proteinExistence type="predicted"/>
<dbReference type="Pfam" id="PF11951">
    <property type="entry name" value="Fungal_trans_2"/>
    <property type="match status" value="1"/>
</dbReference>
<dbReference type="PROSITE" id="PS00463">
    <property type="entry name" value="ZN2_CY6_FUNGAL_1"/>
    <property type="match status" value="1"/>
</dbReference>
<evidence type="ECO:0000256" key="7">
    <source>
        <dbReference type="SAM" id="MobiDB-lite"/>
    </source>
</evidence>
<dbReference type="EMBL" id="JAVRRG010000084">
    <property type="protein sequence ID" value="KAK5087682.1"/>
    <property type="molecule type" value="Genomic_DNA"/>
</dbReference>
<dbReference type="Pfam" id="PF00172">
    <property type="entry name" value="Zn_clus"/>
    <property type="match status" value="1"/>
</dbReference>
<dbReference type="PANTHER" id="PTHR37534">
    <property type="entry name" value="TRANSCRIPTIONAL ACTIVATOR PROTEIN UGA3"/>
    <property type="match status" value="1"/>
</dbReference>
<evidence type="ECO:0000313" key="9">
    <source>
        <dbReference type="EMBL" id="KAK5087682.1"/>
    </source>
</evidence>
<keyword evidence="3" id="KW-0238">DNA-binding</keyword>
<keyword evidence="4" id="KW-0804">Transcription</keyword>
<feature type="compositionally biased region" description="Polar residues" evidence="7">
    <location>
        <begin position="750"/>
        <end position="760"/>
    </location>
</feature>
<feature type="compositionally biased region" description="Low complexity" evidence="7">
    <location>
        <begin position="214"/>
        <end position="227"/>
    </location>
</feature>
<protein>
    <recommendedName>
        <fullName evidence="8">Zn(2)-C6 fungal-type domain-containing protein</fullName>
    </recommendedName>
</protein>
<dbReference type="InterPro" id="IPR021858">
    <property type="entry name" value="Fun_TF"/>
</dbReference>
<feature type="compositionally biased region" description="Acidic residues" evidence="7">
    <location>
        <begin position="159"/>
        <end position="171"/>
    </location>
</feature>
<sequence>MSGPYDYPMSIPPLDHFDRSYPMYNVQYGSFQRPPGPTTPQEGFAFWYRAPDAQESIYGGDPSMYTRGMPMQSVTMQDQAARVESLSIKHRRTRSGCFTCRARRVKCDETRPICDRCRKGTRECDFPESTSLAKRAKTGEPKSATSETASDRLDTIKDETEDEEDYEEEEEPLPRPPPKQKQGRASVQRKRAQSITTSSKSQRHRQQPRQSNVSEEPSSPSDASEIETPLSPVQRRSVWSPSQWNFQFKVKPELKHEMEKYLRFQHDYMTSYHYLFKVDSEDFVHGELIDLAPQFEPLLYAVIAFAAYHYTVRLPDSEADFRSFWKYYCKSIVKLRKHLAANKERDDLVLLTVLQLATFEEYMGDWTNLATHQRAAHGIIISRYTPETLMSTNRGRKMFDWYLRLDVISGLMAVRDVAMNRSWLAYAAQWNKERVDSEEGETLSNTMEFFGKSLSLITHDVAHTFAWVDENVDQPGFSIEPVLDQIKQLHTRLDALRRRIQELNDPSFAGVDSKIKRREEEEAFDVNVPLFRGKLWPLNFVWIDWYGIFLLLKKQTLLTIQKARRAQEEMEQAQEEQSQLPLELTSYARAVCEIFNAIAQSTTAPAGATLVCFGHLALSTVLLPRAPPASHAKYSMWSRRQLAHIERQGYIWPPHFRKEMAMLWNDPTIEDWWLPRGEGKTRILGEIRGVVKERYALAAEGPDDGRNDLREIKGLFEKMDIPGSRRASSASFDATYINSSAGMAHAASMISTPEDGSSAGSVGGFSPWASTTEQDSSKHTPRSRKGSHPESPLAQSRPAPGNRMSGIWEEQP</sequence>
<comment type="caution">
    <text evidence="9">The sequence shown here is derived from an EMBL/GenBank/DDBJ whole genome shotgun (WGS) entry which is preliminary data.</text>
</comment>
<keyword evidence="5" id="KW-0539">Nucleus</keyword>
<evidence type="ECO:0000256" key="1">
    <source>
        <dbReference type="ARBA" id="ARBA00004123"/>
    </source>
</evidence>
<feature type="region of interest" description="Disordered" evidence="7">
    <location>
        <begin position="131"/>
        <end position="234"/>
    </location>
</feature>
<dbReference type="SUPFAM" id="SSF57701">
    <property type="entry name" value="Zn2/Cys6 DNA-binding domain"/>
    <property type="match status" value="1"/>
</dbReference>
<dbReference type="InterPro" id="IPR001138">
    <property type="entry name" value="Zn2Cys6_DnaBD"/>
</dbReference>
<dbReference type="Proteomes" id="UP001345013">
    <property type="component" value="Unassembled WGS sequence"/>
</dbReference>
<evidence type="ECO:0000256" key="6">
    <source>
        <dbReference type="SAM" id="Coils"/>
    </source>
</evidence>
<feature type="domain" description="Zn(2)-C6 fungal-type" evidence="8">
    <location>
        <begin position="96"/>
        <end position="126"/>
    </location>
</feature>
<evidence type="ECO:0000256" key="2">
    <source>
        <dbReference type="ARBA" id="ARBA00023015"/>
    </source>
</evidence>
<evidence type="ECO:0000256" key="3">
    <source>
        <dbReference type="ARBA" id="ARBA00023125"/>
    </source>
</evidence>
<keyword evidence="10" id="KW-1185">Reference proteome</keyword>
<keyword evidence="6" id="KW-0175">Coiled coil</keyword>
<evidence type="ECO:0000256" key="5">
    <source>
        <dbReference type="ARBA" id="ARBA00023242"/>
    </source>
</evidence>
<evidence type="ECO:0000259" key="8">
    <source>
        <dbReference type="PROSITE" id="PS50048"/>
    </source>
</evidence>
<accession>A0ABR0K5S8</accession>
<comment type="subcellular location">
    <subcellularLocation>
        <location evidence="1">Nucleus</location>
    </subcellularLocation>
</comment>
<name>A0ABR0K5S8_9EURO</name>